<evidence type="ECO:0000256" key="1">
    <source>
        <dbReference type="SAM" id="MobiDB-lite"/>
    </source>
</evidence>
<gene>
    <name evidence="3" type="ORF">POVCU1_053330</name>
</gene>
<evidence type="ECO:0000313" key="4">
    <source>
        <dbReference type="Proteomes" id="UP000078546"/>
    </source>
</evidence>
<feature type="region of interest" description="Disordered" evidence="1">
    <location>
        <begin position="1"/>
        <end position="25"/>
    </location>
</feature>
<organism evidence="3 4">
    <name type="scientific">Plasmodium ovale curtisi</name>
    <dbReference type="NCBI Taxonomy" id="864141"/>
    <lineage>
        <taxon>Eukaryota</taxon>
        <taxon>Sar</taxon>
        <taxon>Alveolata</taxon>
        <taxon>Apicomplexa</taxon>
        <taxon>Aconoidasida</taxon>
        <taxon>Haemosporida</taxon>
        <taxon>Plasmodiidae</taxon>
        <taxon>Plasmodium</taxon>
        <taxon>Plasmodium (Plasmodium)</taxon>
    </lineage>
</organism>
<evidence type="ECO:0000313" key="3">
    <source>
        <dbReference type="EMBL" id="SBS99531.1"/>
    </source>
</evidence>
<keyword evidence="2" id="KW-1133">Transmembrane helix</keyword>
<keyword evidence="2" id="KW-0472">Membrane</keyword>
<sequence>MWNQSEIEDCNDCDDSKIASPSEEDTPYYKDIHKFLKDKVAVDMLSLLDCKSERKEIHLREHEVEEVKIADEKSKLLTDDEKSRLIILYVGNPESGNLSTHTVIASLGIVLGIFVIVLILYKISADSK</sequence>
<dbReference type="Proteomes" id="UP000078546">
    <property type="component" value="Unassembled WGS sequence"/>
</dbReference>
<name>A0A1A8X6Y7_PLAOA</name>
<protein>
    <recommendedName>
        <fullName evidence="5">PIR Superfamily Protein</fullName>
    </recommendedName>
</protein>
<dbReference type="AlphaFoldDB" id="A0A1A8X6Y7"/>
<proteinExistence type="predicted"/>
<feature type="compositionally biased region" description="Acidic residues" evidence="1">
    <location>
        <begin position="1"/>
        <end position="13"/>
    </location>
</feature>
<evidence type="ECO:0008006" key="5">
    <source>
        <dbReference type="Google" id="ProtNLM"/>
    </source>
</evidence>
<evidence type="ECO:0000256" key="2">
    <source>
        <dbReference type="SAM" id="Phobius"/>
    </source>
</evidence>
<accession>A0A1A8X6Y7</accession>
<keyword evidence="2" id="KW-0812">Transmembrane</keyword>
<dbReference type="EMBL" id="FLQV01001367">
    <property type="protein sequence ID" value="SBS99531.1"/>
    <property type="molecule type" value="Genomic_DNA"/>
</dbReference>
<feature type="transmembrane region" description="Helical" evidence="2">
    <location>
        <begin position="103"/>
        <end position="121"/>
    </location>
</feature>
<reference evidence="4" key="1">
    <citation type="submission" date="2016-05" db="EMBL/GenBank/DDBJ databases">
        <authorList>
            <person name="Naeem Raeece"/>
        </authorList>
    </citation>
    <scope>NUCLEOTIDE SEQUENCE [LARGE SCALE GENOMIC DNA]</scope>
</reference>